<name>A0A345YN00_9MICO</name>
<dbReference type="Proteomes" id="UP000282185">
    <property type="component" value="Unassembled WGS sequence"/>
</dbReference>
<organism evidence="2 4">
    <name type="scientific">Brachybacterium saurashtrense</name>
    <dbReference type="NCBI Taxonomy" id="556288"/>
    <lineage>
        <taxon>Bacteria</taxon>
        <taxon>Bacillati</taxon>
        <taxon>Actinomycetota</taxon>
        <taxon>Actinomycetes</taxon>
        <taxon>Micrococcales</taxon>
        <taxon>Dermabacteraceae</taxon>
        <taxon>Brachybacterium</taxon>
    </lineage>
</organism>
<gene>
    <name evidence="1" type="ORF">DWV08_06485</name>
    <name evidence="2" type="ORF">DXU92_11590</name>
</gene>
<proteinExistence type="predicted"/>
<dbReference type="Proteomes" id="UP000254236">
    <property type="component" value="Chromosome"/>
</dbReference>
<evidence type="ECO:0000313" key="3">
    <source>
        <dbReference type="Proteomes" id="UP000254236"/>
    </source>
</evidence>
<dbReference type="EMBL" id="QSWH01000005">
    <property type="protein sequence ID" value="RRR21942.1"/>
    <property type="molecule type" value="Genomic_DNA"/>
</dbReference>
<accession>A0A345YN00</accession>
<evidence type="ECO:0000313" key="2">
    <source>
        <dbReference type="EMBL" id="RRR21942.1"/>
    </source>
</evidence>
<evidence type="ECO:0000313" key="1">
    <source>
        <dbReference type="EMBL" id="AXK45302.1"/>
    </source>
</evidence>
<dbReference type="KEGG" id="bsau:DWV08_06485"/>
<dbReference type="AlphaFoldDB" id="A0A345YN00"/>
<evidence type="ECO:0000313" key="4">
    <source>
        <dbReference type="Proteomes" id="UP000282185"/>
    </source>
</evidence>
<protein>
    <submittedName>
        <fullName evidence="2">Uncharacterized protein</fullName>
    </submittedName>
</protein>
<keyword evidence="3" id="KW-1185">Reference proteome</keyword>
<sequence>MAAVSPQIWPWGYPSTLSLVGFDALGEMILDDLDWGRATRTRFVDHHFDAAPIGAVSYNYTADKPRLLSGGAGGED</sequence>
<dbReference type="OrthoDB" id="9776021at2"/>
<reference evidence="2 4" key="2">
    <citation type="submission" date="2018-08" db="EMBL/GenBank/DDBJ databases">
        <title>Brachybacterium saurashtrense DSM 23186.</title>
        <authorList>
            <person name="Li Y."/>
        </authorList>
    </citation>
    <scope>NUCLEOTIDE SEQUENCE [LARGE SCALE GENOMIC DNA]</scope>
    <source>
        <strain evidence="2 4">DSM 23186</strain>
    </source>
</reference>
<reference evidence="1 3" key="1">
    <citation type="submission" date="2018-07" db="EMBL/GenBank/DDBJ databases">
        <title>Brachybacterium saurashtrense DSM 23186 genome sequence.</title>
        <authorList>
            <person name="Guo L."/>
        </authorList>
    </citation>
    <scope>NUCLEOTIDE SEQUENCE [LARGE SCALE GENOMIC DNA]</scope>
    <source>
        <strain evidence="1 3">DSM 23186</strain>
    </source>
</reference>
<dbReference type="EMBL" id="CP031356">
    <property type="protein sequence ID" value="AXK45302.1"/>
    <property type="molecule type" value="Genomic_DNA"/>
</dbReference>